<dbReference type="Gene3D" id="2.60.40.10">
    <property type="entry name" value="Immunoglobulins"/>
    <property type="match status" value="1"/>
</dbReference>
<dbReference type="InterPro" id="IPR005135">
    <property type="entry name" value="Endo/exonuclease/phosphatase"/>
</dbReference>
<evidence type="ECO:0000313" key="2">
    <source>
        <dbReference type="EMBL" id="CUS43035.1"/>
    </source>
</evidence>
<dbReference type="PANTHER" id="PTHR42834">
    <property type="entry name" value="ENDONUCLEASE/EXONUCLEASE/PHOSPHATASE FAMILY PROTEIN (AFU_ORTHOLOGUE AFUA_3G09210)"/>
    <property type="match status" value="1"/>
</dbReference>
<evidence type="ECO:0000259" key="1">
    <source>
        <dbReference type="Pfam" id="PF03372"/>
    </source>
</evidence>
<dbReference type="Pfam" id="PF03372">
    <property type="entry name" value="Exo_endo_phos"/>
    <property type="match status" value="1"/>
</dbReference>
<dbReference type="CDD" id="cd10283">
    <property type="entry name" value="MnuA_DNase1-like"/>
    <property type="match status" value="1"/>
</dbReference>
<reference evidence="2" key="1">
    <citation type="submission" date="2015-10" db="EMBL/GenBank/DDBJ databases">
        <authorList>
            <person name="Gilbert D.G."/>
        </authorList>
    </citation>
    <scope>NUCLEOTIDE SEQUENCE</scope>
</reference>
<dbReference type="GO" id="GO:0003824">
    <property type="term" value="F:catalytic activity"/>
    <property type="evidence" value="ECO:0007669"/>
    <property type="project" value="InterPro"/>
</dbReference>
<dbReference type="NCBIfam" id="NF033681">
    <property type="entry name" value="ExeM_NucH_DNase"/>
    <property type="match status" value="1"/>
</dbReference>
<feature type="domain" description="Endonuclease/exonuclease/phosphatase" evidence="1">
    <location>
        <begin position="517"/>
        <end position="800"/>
    </location>
</feature>
<name>A0A160TEE9_9ZZZZ</name>
<protein>
    <submittedName>
        <fullName evidence="2">Extracellular deoxyribonuclease PA3909 (Required for catabolism of external DNA)</fullName>
    </submittedName>
</protein>
<dbReference type="AlphaFoldDB" id="A0A160TEE9"/>
<dbReference type="CDD" id="cd04486">
    <property type="entry name" value="YhcR_OBF_like"/>
    <property type="match status" value="1"/>
</dbReference>
<dbReference type="PANTHER" id="PTHR42834:SF1">
    <property type="entry name" value="ENDONUCLEASE_EXONUCLEASE_PHOSPHATASE FAMILY PROTEIN (AFU_ORTHOLOGUE AFUA_3G09210)"/>
    <property type="match status" value="1"/>
</dbReference>
<dbReference type="EMBL" id="CZQC01000073">
    <property type="protein sequence ID" value="CUS43035.1"/>
    <property type="molecule type" value="Genomic_DNA"/>
</dbReference>
<sequence length="926" mass="97670">MKTQLPSIASALTLALASVSHADILINEVDADQTSTDIAEFIELFDGGLGNQSLDGYSLVFYNGSNDLSYQAFSLDGYSTNNDGYFVLCGDAAQVANCDLDVSPDSNLIQNGADAVALYVASASNFPTNTAVTTTALVDAVVYDTSDTDDSGLLVLLNAGQPQLNENENAASTTDSIQRCGGAARDTDGFVVAAPTAGVANQCSVVVEPSIGLCGDEATGIHAIQGAISDVSNDTSPLLGQSVIVEAIVTADKQGGALASGDSSYQYSGFWLQQADDAVDSDPMTSEGVFVYDYSDAVNVGDRVRLQGTVSEYNQVTQISQVSEVVICASGQTLPAATTINLPVADLSALEALEGMRIANDQGLVVSDLFGTGYGFGNYGQFVVSSRLHFQGTEIALPGSDAAINAVNERNLDALLIDDGVSASYPSFIPFPDETGFSASNPMRIGYQVPAVAGVMHAYKNNYTIIPDAITIDPTHARTLAPVVAEDANLVIVGMNVLNYFNGDGLGGGFPTSRGAPTADAFAMQSAKIVSALTAMNADIIGLMEIENDGYGSESAIQTLANELNQTQMPGFEYSIITPNSSFLGTDEIAVGLLYRAEKVTPVGSALVLNTANSPLDDNSEPLFDDTKNRPALIQNFAVNGHEITIAVNHLKSKGSACGEVDEGSDGQGNCNIKRTRAAQALVEFLANVESDGVMILGDLNAYSQEDPMQVFYAADFTNLKYTAASTEAQPYSYSFSGLLGSLDHALATGVIAEQVVSVDAWHINSVEDSLVDYLTEANGQTFSSIDNYAEPDAYRSSDHDPIVVGLNLQAPVTNSAPQQDNEIPVVLVNRSNARIAVSVRDYVSDADGDELTYSASDLPEGFSLSNAGQLTGVATPSVIAMLPLTVTIDVTDGYDTISVAVELENNTRWYRLRQRWLAFLEWLRG</sequence>
<proteinExistence type="predicted"/>
<dbReference type="Gene3D" id="3.60.10.10">
    <property type="entry name" value="Endonuclease/exonuclease/phosphatase"/>
    <property type="match status" value="1"/>
</dbReference>
<organism evidence="2">
    <name type="scientific">hydrothermal vent metagenome</name>
    <dbReference type="NCBI Taxonomy" id="652676"/>
    <lineage>
        <taxon>unclassified sequences</taxon>
        <taxon>metagenomes</taxon>
        <taxon>ecological metagenomes</taxon>
    </lineage>
</organism>
<dbReference type="InterPro" id="IPR036691">
    <property type="entry name" value="Endo/exonu/phosph_ase_sf"/>
</dbReference>
<dbReference type="InterPro" id="IPR047971">
    <property type="entry name" value="ExeM-like"/>
</dbReference>
<dbReference type="InterPro" id="IPR013783">
    <property type="entry name" value="Ig-like_fold"/>
</dbReference>
<gene>
    <name evidence="2" type="ORF">MGWOODY_Tha385</name>
</gene>
<accession>A0A160TEE9</accession>
<dbReference type="SUPFAM" id="SSF56219">
    <property type="entry name" value="DNase I-like"/>
    <property type="match status" value="1"/>
</dbReference>